<dbReference type="Pfam" id="PF05936">
    <property type="entry name" value="T6SS_VasE"/>
    <property type="match status" value="1"/>
</dbReference>
<evidence type="ECO:0000313" key="3">
    <source>
        <dbReference type="Proteomes" id="UP000298763"/>
    </source>
</evidence>
<reference evidence="1 4" key="2">
    <citation type="submission" date="2020-08" db="EMBL/GenBank/DDBJ databases">
        <title>Genomic Encyclopedia of Type Strains, Phase III (KMG-III): the genomes of soil and plant-associated and newly described type strains.</title>
        <authorList>
            <person name="Whitman W."/>
        </authorList>
    </citation>
    <scope>NUCLEOTIDE SEQUENCE [LARGE SCALE GENOMIC DNA]</scope>
    <source>
        <strain evidence="1 4">CECT 7753</strain>
    </source>
</reference>
<reference evidence="2 3" key="1">
    <citation type="submission" date="2019-05" db="EMBL/GenBank/DDBJ databases">
        <title>Draft Genome Sequences of Six Type Strains of the Genus Massilia.</title>
        <authorList>
            <person name="Miess H."/>
            <person name="Frediansyhah A."/>
            <person name="Gross H."/>
        </authorList>
    </citation>
    <scope>NUCLEOTIDE SEQUENCE [LARGE SCALE GENOMIC DNA]</scope>
    <source>
        <strain evidence="2 3">DSMZ 26121</strain>
    </source>
</reference>
<name>A0A4P8HPG9_9BURK</name>
<dbReference type="RefSeq" id="WP_137313296.1">
    <property type="nucleotide sequence ID" value="NZ_CP040017.1"/>
</dbReference>
<organism evidence="1 4">
    <name type="scientific">Pseudoduganella umbonata</name>
    <dbReference type="NCBI Taxonomy" id="864828"/>
    <lineage>
        <taxon>Bacteria</taxon>
        <taxon>Pseudomonadati</taxon>
        <taxon>Pseudomonadota</taxon>
        <taxon>Betaproteobacteria</taxon>
        <taxon>Burkholderiales</taxon>
        <taxon>Oxalobacteraceae</taxon>
        <taxon>Telluria group</taxon>
        <taxon>Pseudoduganella</taxon>
    </lineage>
</organism>
<evidence type="ECO:0000313" key="1">
    <source>
        <dbReference type="EMBL" id="MBB3221227.1"/>
    </source>
</evidence>
<accession>A0A4P8HPG9</accession>
<dbReference type="Proteomes" id="UP000298763">
    <property type="component" value="Chromosome"/>
</dbReference>
<dbReference type="InterPro" id="IPR010263">
    <property type="entry name" value="T6SS_TssK"/>
</dbReference>
<keyword evidence="3" id="KW-1185">Reference proteome</keyword>
<dbReference type="PANTHER" id="PTHR35566">
    <property type="entry name" value="BLR3599 PROTEIN"/>
    <property type="match status" value="1"/>
</dbReference>
<dbReference type="OrthoDB" id="9775333at2"/>
<dbReference type="PANTHER" id="PTHR35566:SF1">
    <property type="entry name" value="TYPE VI SECRETION SYSTEM BASEPLATE COMPONENT TSSK1"/>
    <property type="match status" value="1"/>
</dbReference>
<dbReference type="EMBL" id="JACHXS010000003">
    <property type="protein sequence ID" value="MBB3221227.1"/>
    <property type="molecule type" value="Genomic_DNA"/>
</dbReference>
<evidence type="ECO:0000313" key="4">
    <source>
        <dbReference type="Proteomes" id="UP000584325"/>
    </source>
</evidence>
<evidence type="ECO:0000313" key="2">
    <source>
        <dbReference type="EMBL" id="QCP10412.1"/>
    </source>
</evidence>
<dbReference type="EMBL" id="CP040017">
    <property type="protein sequence ID" value="QCP10412.1"/>
    <property type="molecule type" value="Genomic_DNA"/>
</dbReference>
<proteinExistence type="predicted"/>
<sequence length="446" mass="48717">MSWNSKVIWSEGMLLQPQHMQQHDRYLDARLEGRAGALRPYPWGVAHLELDTAQLGLGKVALRACSGVLPDGTPFGLAGDEDIPAPLDIPPDARDVLVVLALPLRRHGVPEVDDGNGVDNAARHRRAEADVWDSNGLDFSTRVEIGKLRLRLALQEGLPDGCMALGIVRVLERRADNQVVLDTAYCAPVLALRAAPPLAGFVDELQGLLHQRAEALAARLAQPQASGAGEIADFLLLQLLNRSQPRVAHLARTPALHPHDLYRELCGLAGELATFTRADKRTPAYPPYRHDALAVSFAPLMLDLRRSLSAVMDPAAVALALEERQFGIRVAVLPDRALLQSATFVLAVHAQLPPDAVRSGFPPQVKIGSVETIRDLVNLQLPGIPLRPLSVAPRQLPYLAGHTYFELDRASDYWQQLNSSAGFAMHVAGHFPGLRMQFWAIRNHAS</sequence>
<gene>
    <name evidence="2" type="primary">tssK</name>
    <name evidence="2" type="ORF">FCL38_08185</name>
    <name evidence="1" type="ORF">FHS02_002034</name>
</gene>
<dbReference type="Proteomes" id="UP000584325">
    <property type="component" value="Unassembled WGS sequence"/>
</dbReference>
<dbReference type="AlphaFoldDB" id="A0A4P8HPG9"/>
<dbReference type="NCBIfam" id="TIGR03353">
    <property type="entry name" value="VI_chp_4"/>
    <property type="match status" value="1"/>
</dbReference>
<protein>
    <submittedName>
        <fullName evidence="2">Type VI secretion system baseplate subunit TssK</fullName>
    </submittedName>
    <submittedName>
        <fullName evidence="1">Type VI secretion system protein ImpJ</fullName>
    </submittedName>
</protein>